<dbReference type="OrthoDB" id="128473at2"/>
<sequence>MAVEHAIQTDALVELCYSRLKHTARRELRRWPGAANPQTTELVHSAYLRLATDHRWASVEDFMAAAANCVRQVLVDEARARTALKRGGKQPALSLDALGDVGVDEDAELVELDEALSQLDSLEPRLARVVECRFFAGFSNAETAQILGLTERTIRRDWIKARAWLRVVLKESGSGSAADS</sequence>
<evidence type="ECO:0000259" key="4">
    <source>
        <dbReference type="Pfam" id="PF07638"/>
    </source>
</evidence>
<accession>A0A363UQT6</accession>
<dbReference type="Pfam" id="PF07638">
    <property type="entry name" value="Sigma70_ECF"/>
    <property type="match status" value="1"/>
</dbReference>
<evidence type="ECO:0000313" key="5">
    <source>
        <dbReference type="EMBL" id="PWN57806.1"/>
    </source>
</evidence>
<dbReference type="InterPro" id="IPR014284">
    <property type="entry name" value="RNA_pol_sigma-70_dom"/>
</dbReference>
<dbReference type="GO" id="GO:0006352">
    <property type="term" value="P:DNA-templated transcription initiation"/>
    <property type="evidence" value="ECO:0007669"/>
    <property type="project" value="InterPro"/>
</dbReference>
<evidence type="ECO:0000256" key="2">
    <source>
        <dbReference type="ARBA" id="ARBA00023082"/>
    </source>
</evidence>
<dbReference type="PANTHER" id="PTHR43133:SF39">
    <property type="entry name" value="SIMILAR TO RNA POLYMERASE SIGMA-E FACTOR"/>
    <property type="match status" value="1"/>
</dbReference>
<reference evidence="5 6" key="1">
    <citation type="submission" date="2018-05" db="EMBL/GenBank/DDBJ databases">
        <title>Abyssibacter profundi OUC007T gen. nov., sp. nov, a marine bacterium isolated from seawater of the Mariana Trench.</title>
        <authorList>
            <person name="Zhou S."/>
        </authorList>
    </citation>
    <scope>NUCLEOTIDE SEQUENCE [LARGE SCALE GENOMIC DNA]</scope>
    <source>
        <strain evidence="5 6">OUC007</strain>
    </source>
</reference>
<dbReference type="Gene3D" id="1.10.10.10">
    <property type="entry name" value="Winged helix-like DNA-binding domain superfamily/Winged helix DNA-binding domain"/>
    <property type="match status" value="1"/>
</dbReference>
<gene>
    <name evidence="5" type="ORF">DEH80_01320</name>
</gene>
<dbReference type="InterPro" id="IPR039425">
    <property type="entry name" value="RNA_pol_sigma-70-like"/>
</dbReference>
<keyword evidence="3" id="KW-0804">Transcription</keyword>
<dbReference type="InterPro" id="IPR011517">
    <property type="entry name" value="RNA_pol_sigma70_ECF-like"/>
</dbReference>
<name>A0A363UQT6_9GAMM</name>
<protein>
    <submittedName>
        <fullName evidence="5">RNA polymerase subunit sigma</fullName>
    </submittedName>
</protein>
<keyword evidence="6" id="KW-1185">Reference proteome</keyword>
<dbReference type="InterPro" id="IPR013324">
    <property type="entry name" value="RNA_pol_sigma_r3/r4-like"/>
</dbReference>
<evidence type="ECO:0000313" key="6">
    <source>
        <dbReference type="Proteomes" id="UP000251800"/>
    </source>
</evidence>
<dbReference type="SUPFAM" id="SSF88659">
    <property type="entry name" value="Sigma3 and sigma4 domains of RNA polymerase sigma factors"/>
    <property type="match status" value="1"/>
</dbReference>
<organism evidence="5 6">
    <name type="scientific">Abyssibacter profundi</name>
    <dbReference type="NCBI Taxonomy" id="2182787"/>
    <lineage>
        <taxon>Bacteria</taxon>
        <taxon>Pseudomonadati</taxon>
        <taxon>Pseudomonadota</taxon>
        <taxon>Gammaproteobacteria</taxon>
        <taxon>Chromatiales</taxon>
        <taxon>Oceanococcaceae</taxon>
        <taxon>Abyssibacter</taxon>
    </lineage>
</organism>
<keyword evidence="1" id="KW-0805">Transcription regulation</keyword>
<dbReference type="PANTHER" id="PTHR43133">
    <property type="entry name" value="RNA POLYMERASE ECF-TYPE SIGMA FACTO"/>
    <property type="match status" value="1"/>
</dbReference>
<dbReference type="Proteomes" id="UP000251800">
    <property type="component" value="Unassembled WGS sequence"/>
</dbReference>
<dbReference type="NCBIfam" id="TIGR02999">
    <property type="entry name" value="Sig-70_X6"/>
    <property type="match status" value="1"/>
</dbReference>
<proteinExistence type="predicted"/>
<dbReference type="InterPro" id="IPR036388">
    <property type="entry name" value="WH-like_DNA-bd_sf"/>
</dbReference>
<dbReference type="InterPro" id="IPR053812">
    <property type="entry name" value="HTH_Sigma70_ECF-like"/>
</dbReference>
<comment type="caution">
    <text evidence="5">The sequence shown here is derived from an EMBL/GenBank/DDBJ whole genome shotgun (WGS) entry which is preliminary data.</text>
</comment>
<evidence type="ECO:0000256" key="1">
    <source>
        <dbReference type="ARBA" id="ARBA00023015"/>
    </source>
</evidence>
<dbReference type="NCBIfam" id="TIGR02937">
    <property type="entry name" value="sigma70-ECF"/>
    <property type="match status" value="1"/>
</dbReference>
<dbReference type="AlphaFoldDB" id="A0A363UQT6"/>
<dbReference type="EMBL" id="QEQK01000001">
    <property type="protein sequence ID" value="PWN57806.1"/>
    <property type="molecule type" value="Genomic_DNA"/>
</dbReference>
<evidence type="ECO:0000256" key="3">
    <source>
        <dbReference type="ARBA" id="ARBA00023163"/>
    </source>
</evidence>
<feature type="domain" description="RNA polymerase sigma-70 ECF-like HTH" evidence="4">
    <location>
        <begin position="7"/>
        <end position="169"/>
    </location>
</feature>
<dbReference type="GO" id="GO:0016987">
    <property type="term" value="F:sigma factor activity"/>
    <property type="evidence" value="ECO:0007669"/>
    <property type="project" value="UniProtKB-KW"/>
</dbReference>
<keyword evidence="2" id="KW-0731">Sigma factor</keyword>